<evidence type="ECO:0000313" key="10">
    <source>
        <dbReference type="EMBL" id="MDN3689499.1"/>
    </source>
</evidence>
<dbReference type="Pfam" id="PF00728">
    <property type="entry name" value="Glyco_hydro_20"/>
    <property type="match status" value="1"/>
</dbReference>
<feature type="domain" description="Glycoside hydrolase family 20 catalytic" evidence="7">
    <location>
        <begin position="150"/>
        <end position="520"/>
    </location>
</feature>
<organism evidence="10 11">
    <name type="scientific">Cyclobacterium jeungdonense</name>
    <dbReference type="NCBI Taxonomy" id="708087"/>
    <lineage>
        <taxon>Bacteria</taxon>
        <taxon>Pseudomonadati</taxon>
        <taxon>Bacteroidota</taxon>
        <taxon>Cytophagia</taxon>
        <taxon>Cytophagales</taxon>
        <taxon>Cyclobacteriaceae</taxon>
        <taxon>Cyclobacterium</taxon>
    </lineage>
</organism>
<evidence type="ECO:0000256" key="5">
    <source>
        <dbReference type="ARBA" id="ARBA00023295"/>
    </source>
</evidence>
<dbReference type="Proteomes" id="UP001236663">
    <property type="component" value="Unassembled WGS sequence"/>
</dbReference>
<feature type="domain" description="GH29D-like beta-sandwich" evidence="9">
    <location>
        <begin position="573"/>
        <end position="624"/>
    </location>
</feature>
<keyword evidence="11" id="KW-1185">Reference proteome</keyword>
<dbReference type="InterPro" id="IPR015882">
    <property type="entry name" value="HEX_bac_N"/>
</dbReference>
<dbReference type="InterPro" id="IPR029018">
    <property type="entry name" value="Hex-like_dom2"/>
</dbReference>
<comment type="caution">
    <text evidence="10">The sequence shown here is derived from an EMBL/GenBank/DDBJ whole genome shotgun (WGS) entry which is preliminary data.</text>
</comment>
<dbReference type="SUPFAM" id="SSF51445">
    <property type="entry name" value="(Trans)glycosidases"/>
    <property type="match status" value="1"/>
</dbReference>
<dbReference type="Gene3D" id="3.20.20.80">
    <property type="entry name" value="Glycosidases"/>
    <property type="match status" value="1"/>
</dbReference>
<dbReference type="EMBL" id="JAUFQS010000035">
    <property type="protein sequence ID" value="MDN3689499.1"/>
    <property type="molecule type" value="Genomic_DNA"/>
</dbReference>
<dbReference type="SUPFAM" id="SSF55545">
    <property type="entry name" value="beta-N-acetylhexosaminidase-like domain"/>
    <property type="match status" value="1"/>
</dbReference>
<evidence type="ECO:0000256" key="2">
    <source>
        <dbReference type="ARBA" id="ARBA00006285"/>
    </source>
</evidence>
<dbReference type="Gene3D" id="3.30.379.10">
    <property type="entry name" value="Chitobiase/beta-hexosaminidase domain 2-like"/>
    <property type="match status" value="1"/>
</dbReference>
<dbReference type="Pfam" id="PF13290">
    <property type="entry name" value="CHB_HEX_C_1"/>
    <property type="match status" value="1"/>
</dbReference>
<dbReference type="CDD" id="cd06563">
    <property type="entry name" value="GH20_chitobiase-like"/>
    <property type="match status" value="1"/>
</dbReference>
<dbReference type="Pfam" id="PF02838">
    <property type="entry name" value="Glyco_hydro_20b"/>
    <property type="match status" value="1"/>
</dbReference>
<keyword evidence="6" id="KW-0732">Signal</keyword>
<proteinExistence type="inferred from homology"/>
<name>A0ABT8C9M0_9BACT</name>
<protein>
    <recommendedName>
        <fullName evidence="3">beta-N-acetylhexosaminidase</fullName>
        <ecNumber evidence="3">3.2.1.52</ecNumber>
    </recommendedName>
</protein>
<dbReference type="InterPro" id="IPR059177">
    <property type="entry name" value="GH29D-like_dom"/>
</dbReference>
<evidence type="ECO:0000256" key="1">
    <source>
        <dbReference type="ARBA" id="ARBA00001231"/>
    </source>
</evidence>
<comment type="similarity">
    <text evidence="2">Belongs to the glycosyl hydrolase 20 family.</text>
</comment>
<gene>
    <name evidence="10" type="ORF">QWZ15_16850</name>
</gene>
<feature type="domain" description="Beta-hexosaminidase bacterial type N-terminal" evidence="8">
    <location>
        <begin position="25"/>
        <end position="147"/>
    </location>
</feature>
<dbReference type="EC" id="3.2.1.52" evidence="3"/>
<evidence type="ECO:0000256" key="6">
    <source>
        <dbReference type="SAM" id="SignalP"/>
    </source>
</evidence>
<dbReference type="InterPro" id="IPR015883">
    <property type="entry name" value="Glyco_hydro_20_cat"/>
</dbReference>
<reference evidence="11" key="1">
    <citation type="journal article" date="2019" name="Int. J. Syst. Evol. Microbiol.">
        <title>The Global Catalogue of Microorganisms (GCM) 10K type strain sequencing project: providing services to taxonomists for standard genome sequencing and annotation.</title>
        <authorList>
            <consortium name="The Broad Institute Genomics Platform"/>
            <consortium name="The Broad Institute Genome Sequencing Center for Infectious Disease"/>
            <person name="Wu L."/>
            <person name="Ma J."/>
        </authorList>
    </citation>
    <scope>NUCLEOTIDE SEQUENCE [LARGE SCALE GENOMIC DNA]</scope>
    <source>
        <strain evidence="11">CECT 7706</strain>
    </source>
</reference>
<dbReference type="PANTHER" id="PTHR22600:SF57">
    <property type="entry name" value="BETA-N-ACETYLHEXOSAMINIDASE"/>
    <property type="match status" value="1"/>
</dbReference>
<keyword evidence="5" id="KW-0326">Glycosidase</keyword>
<dbReference type="PRINTS" id="PR00738">
    <property type="entry name" value="GLHYDRLASE20"/>
</dbReference>
<feature type="signal peptide" evidence="6">
    <location>
        <begin position="1"/>
        <end position="21"/>
    </location>
</feature>
<keyword evidence="4" id="KW-0378">Hydrolase</keyword>
<dbReference type="InterPro" id="IPR017853">
    <property type="entry name" value="GH"/>
</dbReference>
<evidence type="ECO:0000256" key="3">
    <source>
        <dbReference type="ARBA" id="ARBA00012663"/>
    </source>
</evidence>
<evidence type="ECO:0000259" key="8">
    <source>
        <dbReference type="Pfam" id="PF02838"/>
    </source>
</evidence>
<dbReference type="RefSeq" id="WP_163385862.1">
    <property type="nucleotide sequence ID" value="NZ_JAUFQS010000035.1"/>
</dbReference>
<evidence type="ECO:0000313" key="11">
    <source>
        <dbReference type="Proteomes" id="UP001236663"/>
    </source>
</evidence>
<evidence type="ECO:0000259" key="9">
    <source>
        <dbReference type="Pfam" id="PF13290"/>
    </source>
</evidence>
<evidence type="ECO:0000256" key="4">
    <source>
        <dbReference type="ARBA" id="ARBA00022801"/>
    </source>
</evidence>
<dbReference type="PANTHER" id="PTHR22600">
    <property type="entry name" value="BETA-HEXOSAMINIDASE"/>
    <property type="match status" value="1"/>
</dbReference>
<dbReference type="InterPro" id="IPR025705">
    <property type="entry name" value="Beta_hexosaminidase_sua/sub"/>
</dbReference>
<accession>A0ABT8C9M0</accession>
<feature type="chain" id="PRO_5047296001" description="beta-N-acetylhexosaminidase" evidence="6">
    <location>
        <begin position="22"/>
        <end position="631"/>
    </location>
</feature>
<evidence type="ECO:0000259" key="7">
    <source>
        <dbReference type="Pfam" id="PF00728"/>
    </source>
</evidence>
<sequence>MNKNLLLAGLLLLLSQVTLLAQTNHLLPQPQTVVAREGEWILEPGTPLIAESAAARKSAALFNALLETKTGFQLPILMHPPALGPLITLEESMVANNPEAYTLEVNGEGVIIQGADSGLFYGLQSLFQLVEIQGISAVVPQVEIADAPAFGYRGIMLDVSRHFFSTAQVKKILDLMSQLKFNTLHWHLTDDQGWRLEIKKYPKLTEIGAWRDSTIIGQYYDYQPFIYDNEKHGGYYTQEEAREIVRYAAERKITVIPEIELPGHSSAVLAAYPEFGSFEIKEGTAKGTIPAVNDKGDPLNNEISKQLPGYWGVHYNIYGPTPAAFSFLEDVLTEVMDIFPSKYIHIGGDEVPKDHWETSAIAQKVIKKEKLEDEHELQSYFIQRIEEFLNENGRKMIGWDEILEGGLAPNATVMSWRGEKGGIAAAKMGHDVIMTPNSHLYFDHYQAEDKTTEPLAIGGFLPLEKVYSYSPVPDALSEEEAVHVLGVQANLWTEYIPTNQKMEYFLFPRALALAEVAWKPKEEKDYQSFLRDRLPASLLSLEKQGVFFRIPEAIVDISKESGRHLIRIQPLVAGAKVYYTVDGHKADQTARLYTGPIVAPNPGSDQESLVLRYVTITPGGRSSNEFQVPIE</sequence>
<comment type="catalytic activity">
    <reaction evidence="1">
        <text>Hydrolysis of terminal non-reducing N-acetyl-D-hexosamine residues in N-acetyl-beta-D-hexosaminides.</text>
        <dbReference type="EC" id="3.2.1.52"/>
    </reaction>
</comment>